<proteinExistence type="predicted"/>
<reference evidence="2" key="1">
    <citation type="journal article" date="2011" name="Nat. Biotechnol.">
        <title>The genomic sequence of the Chinese hamster ovary (CHO)-K1 cell line.</title>
        <authorList>
            <person name="Xu X."/>
            <person name="Nagarajan H."/>
            <person name="Lewis N.E."/>
            <person name="Pan S."/>
            <person name="Cai Z."/>
            <person name="Liu X."/>
            <person name="Chen W."/>
            <person name="Xie M."/>
            <person name="Wang W."/>
            <person name="Hammond S."/>
            <person name="Andersen M.R."/>
            <person name="Neff N."/>
            <person name="Passarelli B."/>
            <person name="Koh W."/>
            <person name="Fan H.C."/>
            <person name="Wang J."/>
            <person name="Gui Y."/>
            <person name="Lee K.H."/>
            <person name="Betenbaugh M.J."/>
            <person name="Quake S.R."/>
            <person name="Famili I."/>
            <person name="Palsson B.O."/>
            <person name="Wang J."/>
        </authorList>
    </citation>
    <scope>NUCLEOTIDE SEQUENCE [LARGE SCALE GENOMIC DNA]</scope>
    <source>
        <strain evidence="2">CHO K1 cell line</strain>
    </source>
</reference>
<dbReference type="InParanoid" id="G3I0C7"/>
<sequence>MARTGVKRDSLYEVSTMWMIVDVGASRTQRDTFIMTVALLFNSFGVGKFSCPSTRMPKEETIKGKILGHFLMFKICHFKP</sequence>
<dbReference type="EMBL" id="JH001005">
    <property type="protein sequence ID" value="EGW14185.1"/>
    <property type="molecule type" value="Genomic_DNA"/>
</dbReference>
<evidence type="ECO:0000313" key="1">
    <source>
        <dbReference type="EMBL" id="EGW14185.1"/>
    </source>
</evidence>
<gene>
    <name evidence="1" type="ORF">I79_016806</name>
</gene>
<name>G3I0C7_CRIGR</name>
<protein>
    <submittedName>
        <fullName evidence="1">Uncharacterized protein</fullName>
    </submittedName>
</protein>
<dbReference type="AlphaFoldDB" id="G3I0C7"/>
<dbReference type="Proteomes" id="UP000001075">
    <property type="component" value="Unassembled WGS sequence"/>
</dbReference>
<evidence type="ECO:0000313" key="2">
    <source>
        <dbReference type="Proteomes" id="UP000001075"/>
    </source>
</evidence>
<accession>G3I0C7</accession>
<organism evidence="1 2">
    <name type="scientific">Cricetulus griseus</name>
    <name type="common">Chinese hamster</name>
    <name type="synonym">Cricetulus barabensis griseus</name>
    <dbReference type="NCBI Taxonomy" id="10029"/>
    <lineage>
        <taxon>Eukaryota</taxon>
        <taxon>Metazoa</taxon>
        <taxon>Chordata</taxon>
        <taxon>Craniata</taxon>
        <taxon>Vertebrata</taxon>
        <taxon>Euteleostomi</taxon>
        <taxon>Mammalia</taxon>
        <taxon>Eutheria</taxon>
        <taxon>Euarchontoglires</taxon>
        <taxon>Glires</taxon>
        <taxon>Rodentia</taxon>
        <taxon>Myomorpha</taxon>
        <taxon>Muroidea</taxon>
        <taxon>Cricetidae</taxon>
        <taxon>Cricetinae</taxon>
        <taxon>Cricetulus</taxon>
    </lineage>
</organism>